<evidence type="ECO:0000256" key="10">
    <source>
        <dbReference type="PROSITE-ProRule" id="PRU01360"/>
    </source>
</evidence>
<keyword evidence="16" id="KW-1185">Reference proteome</keyword>
<protein>
    <recommendedName>
        <fullName evidence="17">TonB-dependent receptor</fullName>
    </recommendedName>
</protein>
<gene>
    <name evidence="15" type="ORF">AXF15_02790</name>
</gene>
<evidence type="ECO:0000256" key="4">
    <source>
        <dbReference type="ARBA" id="ARBA00022692"/>
    </source>
</evidence>
<proteinExistence type="inferred from homology"/>
<dbReference type="SUPFAM" id="SSF56935">
    <property type="entry name" value="Porins"/>
    <property type="match status" value="1"/>
</dbReference>
<dbReference type="PANTHER" id="PTHR30069">
    <property type="entry name" value="TONB-DEPENDENT OUTER MEMBRANE RECEPTOR"/>
    <property type="match status" value="1"/>
</dbReference>
<evidence type="ECO:0000256" key="7">
    <source>
        <dbReference type="ARBA" id="ARBA00023136"/>
    </source>
</evidence>
<accession>A0A0X8JNT6</accession>
<keyword evidence="5 12" id="KW-0732">Signal</keyword>
<keyword evidence="3 10" id="KW-1134">Transmembrane beta strand</keyword>
<dbReference type="GO" id="GO:0015344">
    <property type="term" value="F:siderophore uptake transmembrane transporter activity"/>
    <property type="evidence" value="ECO:0007669"/>
    <property type="project" value="TreeGrafter"/>
</dbReference>
<dbReference type="Pfam" id="PF00593">
    <property type="entry name" value="TonB_dep_Rec_b-barrel"/>
    <property type="match status" value="1"/>
</dbReference>
<evidence type="ECO:0000313" key="16">
    <source>
        <dbReference type="Proteomes" id="UP000063964"/>
    </source>
</evidence>
<keyword evidence="8" id="KW-0675">Receptor</keyword>
<evidence type="ECO:0000256" key="2">
    <source>
        <dbReference type="ARBA" id="ARBA00022448"/>
    </source>
</evidence>
<dbReference type="GO" id="GO:0044718">
    <property type="term" value="P:siderophore transmembrane transport"/>
    <property type="evidence" value="ECO:0007669"/>
    <property type="project" value="TreeGrafter"/>
</dbReference>
<keyword evidence="2 10" id="KW-0813">Transport</keyword>
<name>A0A0X8JNT6_9BACT</name>
<dbReference type="Gene3D" id="2.40.170.20">
    <property type="entry name" value="TonB-dependent receptor, beta-barrel domain"/>
    <property type="match status" value="1"/>
</dbReference>
<evidence type="ECO:0000256" key="1">
    <source>
        <dbReference type="ARBA" id="ARBA00004571"/>
    </source>
</evidence>
<comment type="similarity">
    <text evidence="10 11">Belongs to the TonB-dependent receptor family.</text>
</comment>
<dbReference type="PANTHER" id="PTHR30069:SF29">
    <property type="entry name" value="HEMOGLOBIN AND HEMOGLOBIN-HAPTOGLOBIN-BINDING PROTEIN 1-RELATED"/>
    <property type="match status" value="1"/>
</dbReference>
<dbReference type="Proteomes" id="UP000063964">
    <property type="component" value="Chromosome"/>
</dbReference>
<sequence>MKKAFSLPGAVAAFFALTVFFPAGPAWAEEVRVKEMVITATRTEHDKQDVPASVDVLSKDKLREMPHVDIADALKDIPGVEVFDQSVPGAKRVQIRGESGARVMILIDGQKISEQKSMDGAALLIDPSRIERLEVIKGPASILYGSEAIGGVVNIITKKGGPKPVSVEGSLTFDSSTDGFTEYLSVFGGVGGFSYRASGSYNDQGDRRVPGGTLSDTSYMSRDTSAFLGYDLDKASFGLSYDEYWSNVNSRTPEGTVGGPLSKFDLDLPVWERKKLNGFAELRDMTSFLPRVRLDAFHQDVTKKLINIIGVRPNPMISMEQTQWTKNDQESWGATLQTDILPHTDHYLILGYDLNVDQLDSTTDIESVTTRRIPRRPPATTTKVSNFEYEAESVSHALYLQDEWTLPADFALTLGARQTWTRTELGDTNNPTLETKSHTDSHPVFSAGVTWSGLEYTTLRALFSQGYRFPNLQQLYIGTVHGGVQPTYPNPDLKPETSNNYELGARFDNGNLNLDMAVFLSNAKDYITIRAITGGNQFANINKADTHGAEASISYTFEDAGLTPYASATWLRRHFKAGDFSTWKSGHPEFSGRAGLRYDRDFEARGISAFADLYVRAASDAHLKARDGSTDTSKSWQTLNLALGTTFGAERQHFISLNLLNILDKEYTTAANSIEDAGAHAVIKAGFTF</sequence>
<evidence type="ECO:0000259" key="14">
    <source>
        <dbReference type="Pfam" id="PF07715"/>
    </source>
</evidence>
<dbReference type="EMBL" id="CP014230">
    <property type="protein sequence ID" value="AMD92138.1"/>
    <property type="molecule type" value="Genomic_DNA"/>
</dbReference>
<dbReference type="RefSeq" id="WP_066603026.1">
    <property type="nucleotide sequence ID" value="NZ_CP014230.1"/>
</dbReference>
<dbReference type="CDD" id="cd01347">
    <property type="entry name" value="ligand_gated_channel"/>
    <property type="match status" value="1"/>
</dbReference>
<keyword evidence="9 10" id="KW-0998">Cell outer membrane</keyword>
<keyword evidence="4 10" id="KW-0812">Transmembrane</keyword>
<dbReference type="Pfam" id="PF07715">
    <property type="entry name" value="Plug"/>
    <property type="match status" value="1"/>
</dbReference>
<evidence type="ECO:0000256" key="3">
    <source>
        <dbReference type="ARBA" id="ARBA00022452"/>
    </source>
</evidence>
<dbReference type="InterPro" id="IPR036942">
    <property type="entry name" value="Beta-barrel_TonB_sf"/>
</dbReference>
<reference evidence="16" key="1">
    <citation type="submission" date="2016-02" db="EMBL/GenBank/DDBJ databases">
        <authorList>
            <person name="Holder M.E."/>
            <person name="Ajami N.J."/>
            <person name="Petrosino J.F."/>
        </authorList>
    </citation>
    <scope>NUCLEOTIDE SEQUENCE [LARGE SCALE GENOMIC DNA]</scope>
    <source>
        <strain evidence="16">DSM 12838</strain>
    </source>
</reference>
<feature type="domain" description="TonB-dependent receptor-like beta-barrel" evidence="13">
    <location>
        <begin position="192"/>
        <end position="659"/>
    </location>
</feature>
<evidence type="ECO:0000256" key="12">
    <source>
        <dbReference type="SAM" id="SignalP"/>
    </source>
</evidence>
<evidence type="ECO:0008006" key="17">
    <source>
        <dbReference type="Google" id="ProtNLM"/>
    </source>
</evidence>
<dbReference type="PROSITE" id="PS52016">
    <property type="entry name" value="TONB_DEPENDENT_REC_3"/>
    <property type="match status" value="1"/>
</dbReference>
<evidence type="ECO:0000259" key="13">
    <source>
        <dbReference type="Pfam" id="PF00593"/>
    </source>
</evidence>
<organism evidence="15 16">
    <name type="scientific">Desulfomicrobium orale DSM 12838</name>
    <dbReference type="NCBI Taxonomy" id="888061"/>
    <lineage>
        <taxon>Bacteria</taxon>
        <taxon>Pseudomonadati</taxon>
        <taxon>Thermodesulfobacteriota</taxon>
        <taxon>Desulfovibrionia</taxon>
        <taxon>Desulfovibrionales</taxon>
        <taxon>Desulfomicrobiaceae</taxon>
        <taxon>Desulfomicrobium</taxon>
    </lineage>
</organism>
<dbReference type="InterPro" id="IPR012910">
    <property type="entry name" value="Plug_dom"/>
</dbReference>
<evidence type="ECO:0000256" key="9">
    <source>
        <dbReference type="ARBA" id="ARBA00023237"/>
    </source>
</evidence>
<evidence type="ECO:0000256" key="6">
    <source>
        <dbReference type="ARBA" id="ARBA00023077"/>
    </source>
</evidence>
<keyword evidence="7 10" id="KW-0472">Membrane</keyword>
<feature type="domain" description="TonB-dependent receptor plug" evidence="14">
    <location>
        <begin position="46"/>
        <end position="152"/>
    </location>
</feature>
<feature type="signal peptide" evidence="12">
    <location>
        <begin position="1"/>
        <end position="28"/>
    </location>
</feature>
<dbReference type="KEGG" id="doa:AXF15_02790"/>
<dbReference type="InterPro" id="IPR000531">
    <property type="entry name" value="Beta-barrel_TonB"/>
</dbReference>
<dbReference type="AlphaFoldDB" id="A0A0X8JNT6"/>
<evidence type="ECO:0000313" key="15">
    <source>
        <dbReference type="EMBL" id="AMD92138.1"/>
    </source>
</evidence>
<evidence type="ECO:0000256" key="5">
    <source>
        <dbReference type="ARBA" id="ARBA00022729"/>
    </source>
</evidence>
<keyword evidence="6 11" id="KW-0798">TonB box</keyword>
<dbReference type="Gene3D" id="2.170.130.10">
    <property type="entry name" value="TonB-dependent receptor, plug domain"/>
    <property type="match status" value="1"/>
</dbReference>
<evidence type="ECO:0000256" key="8">
    <source>
        <dbReference type="ARBA" id="ARBA00023170"/>
    </source>
</evidence>
<dbReference type="OrthoDB" id="9763670at2"/>
<dbReference type="InterPro" id="IPR037066">
    <property type="entry name" value="Plug_dom_sf"/>
</dbReference>
<dbReference type="InterPro" id="IPR039426">
    <property type="entry name" value="TonB-dep_rcpt-like"/>
</dbReference>
<dbReference type="STRING" id="888061.AXF15_02790"/>
<evidence type="ECO:0000256" key="11">
    <source>
        <dbReference type="RuleBase" id="RU003357"/>
    </source>
</evidence>
<feature type="chain" id="PRO_5007067572" description="TonB-dependent receptor" evidence="12">
    <location>
        <begin position="29"/>
        <end position="689"/>
    </location>
</feature>
<comment type="subcellular location">
    <subcellularLocation>
        <location evidence="1 10">Cell outer membrane</location>
        <topology evidence="1 10">Multi-pass membrane protein</topology>
    </subcellularLocation>
</comment>
<dbReference type="GO" id="GO:0009279">
    <property type="term" value="C:cell outer membrane"/>
    <property type="evidence" value="ECO:0007669"/>
    <property type="project" value="UniProtKB-SubCell"/>
</dbReference>